<organism evidence="1 2">
    <name type="scientific">Asbolus verrucosus</name>
    <name type="common">Desert ironclad beetle</name>
    <dbReference type="NCBI Taxonomy" id="1661398"/>
    <lineage>
        <taxon>Eukaryota</taxon>
        <taxon>Metazoa</taxon>
        <taxon>Ecdysozoa</taxon>
        <taxon>Arthropoda</taxon>
        <taxon>Hexapoda</taxon>
        <taxon>Insecta</taxon>
        <taxon>Pterygota</taxon>
        <taxon>Neoptera</taxon>
        <taxon>Endopterygota</taxon>
        <taxon>Coleoptera</taxon>
        <taxon>Polyphaga</taxon>
        <taxon>Cucujiformia</taxon>
        <taxon>Tenebrionidae</taxon>
        <taxon>Pimeliinae</taxon>
        <taxon>Asbolus</taxon>
    </lineage>
</organism>
<keyword evidence="2" id="KW-1185">Reference proteome</keyword>
<evidence type="ECO:0000313" key="1">
    <source>
        <dbReference type="EMBL" id="RZB39844.1"/>
    </source>
</evidence>
<gene>
    <name evidence="1" type="ORF">BDFB_014881</name>
</gene>
<dbReference type="InterPro" id="IPR036397">
    <property type="entry name" value="RNaseH_sf"/>
</dbReference>
<dbReference type="Proteomes" id="UP000292052">
    <property type="component" value="Unassembled WGS sequence"/>
</dbReference>
<dbReference type="OrthoDB" id="6742587at2759"/>
<dbReference type="EMBL" id="QDEB01124719">
    <property type="protein sequence ID" value="RZB39844.1"/>
    <property type="molecule type" value="Genomic_DNA"/>
</dbReference>
<protein>
    <submittedName>
        <fullName evidence="1">DDE 3 domain containing protein</fullName>
    </submittedName>
</protein>
<dbReference type="AlphaFoldDB" id="A0A482V9E1"/>
<dbReference type="PANTHER" id="PTHR33939">
    <property type="entry name" value="PROTEIN CBG22215"/>
    <property type="match status" value="1"/>
</dbReference>
<evidence type="ECO:0000313" key="2">
    <source>
        <dbReference type="Proteomes" id="UP000292052"/>
    </source>
</evidence>
<accession>A0A482V9E1</accession>
<name>A0A482V9E1_ASBVE</name>
<dbReference type="PANTHER" id="PTHR33939:SF1">
    <property type="entry name" value="DUF4371 DOMAIN-CONTAINING PROTEIN"/>
    <property type="match status" value="1"/>
</dbReference>
<feature type="non-terminal residue" evidence="1">
    <location>
        <position position="76"/>
    </location>
</feature>
<dbReference type="GO" id="GO:0003676">
    <property type="term" value="F:nucleic acid binding"/>
    <property type="evidence" value="ECO:0007669"/>
    <property type="project" value="InterPro"/>
</dbReference>
<dbReference type="Gene3D" id="3.30.420.10">
    <property type="entry name" value="Ribonuclease H-like superfamily/Ribonuclease H"/>
    <property type="match status" value="1"/>
</dbReference>
<sequence>MQEWLLNHSIDFSQNFSKKQLWDLIKPFRTNRRRYLTDETLRENGHEVLRLPPYHCQYNPIEMAWGFCKSHYNKHI</sequence>
<reference evidence="1 2" key="1">
    <citation type="submission" date="2017-03" db="EMBL/GenBank/DDBJ databases">
        <title>Genome of the blue death feigning beetle - Asbolus verrucosus.</title>
        <authorList>
            <person name="Rider S.D."/>
        </authorList>
    </citation>
    <scope>NUCLEOTIDE SEQUENCE [LARGE SCALE GENOMIC DNA]</scope>
    <source>
        <strain evidence="1">Butters</strain>
        <tissue evidence="1">Head and leg muscle</tissue>
    </source>
</reference>
<proteinExistence type="predicted"/>
<comment type="caution">
    <text evidence="1">The sequence shown here is derived from an EMBL/GenBank/DDBJ whole genome shotgun (WGS) entry which is preliminary data.</text>
</comment>